<accession>A0AAJ6VXR1</accession>
<evidence type="ECO:0000256" key="2">
    <source>
        <dbReference type="ARBA" id="ARBA00007844"/>
    </source>
</evidence>
<feature type="compositionally biased region" description="Basic residues" evidence="4">
    <location>
        <begin position="1"/>
        <end position="14"/>
    </location>
</feature>
<dbReference type="GO" id="GO:0000796">
    <property type="term" value="C:condensin complex"/>
    <property type="evidence" value="ECO:0007669"/>
    <property type="project" value="TreeGrafter"/>
</dbReference>
<feature type="region of interest" description="Disordered" evidence="4">
    <location>
        <begin position="289"/>
        <end position="379"/>
    </location>
</feature>
<dbReference type="Pfam" id="PF16858">
    <property type="entry name" value="CNDH2_C"/>
    <property type="match status" value="1"/>
</dbReference>
<evidence type="ECO:0000259" key="6">
    <source>
        <dbReference type="Pfam" id="PF16858"/>
    </source>
</evidence>
<evidence type="ECO:0000256" key="3">
    <source>
        <dbReference type="ARBA" id="ARBA00023242"/>
    </source>
</evidence>
<gene>
    <name evidence="8" type="primary">LOC100908130</name>
</gene>
<keyword evidence="3" id="KW-0539">Nucleus</keyword>
<name>A0AAJ6VXR1_9ACAR</name>
<evidence type="ECO:0000313" key="8">
    <source>
        <dbReference type="RefSeq" id="XP_003744006.1"/>
    </source>
</evidence>
<dbReference type="InterPro" id="IPR031739">
    <property type="entry name" value="Ncaph2"/>
</dbReference>
<feature type="region of interest" description="Disordered" evidence="4">
    <location>
        <begin position="1"/>
        <end position="24"/>
    </location>
</feature>
<evidence type="ECO:0000259" key="5">
    <source>
        <dbReference type="Pfam" id="PF06278"/>
    </source>
</evidence>
<dbReference type="PANTHER" id="PTHR14324:SF3">
    <property type="entry name" value="CONDENSIN-2 COMPLEX SUBUNIT H2"/>
    <property type="match status" value="1"/>
</dbReference>
<dbReference type="GO" id="GO:0003682">
    <property type="term" value="F:chromatin binding"/>
    <property type="evidence" value="ECO:0007669"/>
    <property type="project" value="TreeGrafter"/>
</dbReference>
<comment type="similarity">
    <text evidence="2">Belongs to the CND2 H2 (condensin-2 subunit 2) family.</text>
</comment>
<dbReference type="GO" id="GO:0010032">
    <property type="term" value="P:meiotic chromosome condensation"/>
    <property type="evidence" value="ECO:0007669"/>
    <property type="project" value="TreeGrafter"/>
</dbReference>
<dbReference type="GO" id="GO:0005634">
    <property type="term" value="C:nucleus"/>
    <property type="evidence" value="ECO:0007669"/>
    <property type="project" value="UniProtKB-SubCell"/>
</dbReference>
<feature type="compositionally biased region" description="Basic and acidic residues" evidence="4">
    <location>
        <begin position="15"/>
        <end position="24"/>
    </location>
</feature>
<dbReference type="RefSeq" id="XP_003744006.1">
    <property type="nucleotide sequence ID" value="XM_003743958.1"/>
</dbReference>
<dbReference type="InterPro" id="IPR009378">
    <property type="entry name" value="H2_N"/>
</dbReference>
<dbReference type="GO" id="GO:0051306">
    <property type="term" value="P:mitotic sister chromatid separation"/>
    <property type="evidence" value="ECO:0007669"/>
    <property type="project" value="TreeGrafter"/>
</dbReference>
<feature type="compositionally biased region" description="Polar residues" evidence="4">
    <location>
        <begin position="305"/>
        <end position="318"/>
    </location>
</feature>
<sequence>MPKIRGISRARAKRLSSERCTSPEDEHASSLKYIEAAYSGDIKPLRDLTQNFQVKLDSLIQYVERLKQAVSDRVNYFHAGLILQSSREVYSRKVDYLEMLLDALVRTASSVELVLEKPEADVEQKKCNKRHKQLWPKLEEFKRVSKEEITILPESQRVVNFDLPKTVRLPPILPMLLMPPICNHVFLRDTKGDVMGRKADFRVNWPINRQGMPIDLAKQLQKTSKAGDEADDHAVFLANPKIADVESDADLDDAPMLDDSNLSEPDCAVGNGFAENLFAHDMCSTPAPHPDHAYEMPPSPGPSRPDTSVSMTLINTPFTPMLDPNTRPKRSARKLPAAMTLSEFITGKRKPDSSASKRKRKAKKSSKDPKINKSKRAKLDFEAEAPLLENCTIHGDGTAHGENVEESQPLAPSEDVLNSPRPSSATPSHAPDWDLGPPDDTDDEVADIMSETKESEFSKGVTELSPVDDSTPTRQQEEADDRYQTWTEKIRPILQRLDEKPKFDLRDTARTIIQDMKVGEKVSMGEILRHRKPEQVSRNFVALLQLCNTRNVEIGNDSVLLLSDGFKLAAEIPLDDCPDQPLSPAATESQNLRPS</sequence>
<protein>
    <submittedName>
        <fullName evidence="8">Uncharacterized protein LOC100908130</fullName>
    </submittedName>
</protein>
<comment type="subcellular location">
    <subcellularLocation>
        <location evidence="1">Nucleus</location>
    </subcellularLocation>
</comment>
<evidence type="ECO:0000256" key="4">
    <source>
        <dbReference type="SAM" id="MobiDB-lite"/>
    </source>
</evidence>
<feature type="compositionally biased region" description="Basic and acidic residues" evidence="4">
    <location>
        <begin position="365"/>
        <end position="379"/>
    </location>
</feature>
<evidence type="ECO:0000256" key="1">
    <source>
        <dbReference type="ARBA" id="ARBA00004123"/>
    </source>
</evidence>
<dbReference type="InterPro" id="IPR031737">
    <property type="entry name" value="CNDH2_C"/>
</dbReference>
<dbReference type="GeneID" id="100908130"/>
<dbReference type="PANTHER" id="PTHR14324">
    <property type="entry name" value="CONDENSIN-2 COMPLEX SUBUNIT H2"/>
    <property type="match status" value="1"/>
</dbReference>
<feature type="domain" description="Condensin II complex subunit H2 N-terminal" evidence="5">
    <location>
        <begin position="40"/>
        <end position="108"/>
    </location>
</feature>
<feature type="compositionally biased region" description="Acidic residues" evidence="4">
    <location>
        <begin position="437"/>
        <end position="446"/>
    </location>
</feature>
<organism evidence="7 8">
    <name type="scientific">Galendromus occidentalis</name>
    <name type="common">western predatory mite</name>
    <dbReference type="NCBI Taxonomy" id="34638"/>
    <lineage>
        <taxon>Eukaryota</taxon>
        <taxon>Metazoa</taxon>
        <taxon>Ecdysozoa</taxon>
        <taxon>Arthropoda</taxon>
        <taxon>Chelicerata</taxon>
        <taxon>Arachnida</taxon>
        <taxon>Acari</taxon>
        <taxon>Parasitiformes</taxon>
        <taxon>Mesostigmata</taxon>
        <taxon>Gamasina</taxon>
        <taxon>Phytoseioidea</taxon>
        <taxon>Phytoseiidae</taxon>
        <taxon>Typhlodrominae</taxon>
        <taxon>Galendromus</taxon>
    </lineage>
</organism>
<feature type="domain" description="Condensin-2 complex subunit H2 C-terminal" evidence="6">
    <location>
        <begin position="472"/>
        <end position="559"/>
    </location>
</feature>
<keyword evidence="7" id="KW-1185">Reference proteome</keyword>
<feature type="region of interest" description="Disordered" evidence="4">
    <location>
        <begin position="392"/>
        <end position="482"/>
    </location>
</feature>
<dbReference type="Proteomes" id="UP000694867">
    <property type="component" value="Unplaced"/>
</dbReference>
<dbReference type="Pfam" id="PF06278">
    <property type="entry name" value="CNDH2_N"/>
    <property type="match status" value="1"/>
</dbReference>
<proteinExistence type="inferred from homology"/>
<dbReference type="KEGG" id="goe:100908130"/>
<evidence type="ECO:0000313" key="7">
    <source>
        <dbReference type="Proteomes" id="UP000694867"/>
    </source>
</evidence>
<reference evidence="8" key="1">
    <citation type="submission" date="2025-08" db="UniProtKB">
        <authorList>
            <consortium name="RefSeq"/>
        </authorList>
    </citation>
    <scope>IDENTIFICATION</scope>
</reference>
<dbReference type="AlphaFoldDB" id="A0AAJ6VXR1"/>